<comment type="caution">
    <text evidence="3">The sequence shown here is derived from an EMBL/GenBank/DDBJ whole genome shotgun (WGS) entry which is preliminary data.</text>
</comment>
<evidence type="ECO:0000313" key="4">
    <source>
        <dbReference type="Proteomes" id="UP001597389"/>
    </source>
</evidence>
<feature type="chain" id="PRO_5045222280" evidence="2">
    <location>
        <begin position="22"/>
        <end position="418"/>
    </location>
</feature>
<keyword evidence="2" id="KW-0732">Signal</keyword>
<evidence type="ECO:0000256" key="2">
    <source>
        <dbReference type="SAM" id="SignalP"/>
    </source>
</evidence>
<name>A0ABW4Z918_9BACT</name>
<proteinExistence type="predicted"/>
<dbReference type="EMBL" id="JBHUJB010000025">
    <property type="protein sequence ID" value="MFD2158479.1"/>
    <property type="molecule type" value="Genomic_DNA"/>
</dbReference>
<dbReference type="Proteomes" id="UP001597389">
    <property type="component" value="Unassembled WGS sequence"/>
</dbReference>
<evidence type="ECO:0000256" key="1">
    <source>
        <dbReference type="SAM" id="MobiDB-lite"/>
    </source>
</evidence>
<feature type="signal peptide" evidence="2">
    <location>
        <begin position="1"/>
        <end position="21"/>
    </location>
</feature>
<feature type="region of interest" description="Disordered" evidence="1">
    <location>
        <begin position="359"/>
        <end position="418"/>
    </location>
</feature>
<keyword evidence="4" id="KW-1185">Reference proteome</keyword>
<accession>A0ABW4Z918</accession>
<gene>
    <name evidence="3" type="ORF">ACFSW8_06180</name>
</gene>
<feature type="compositionally biased region" description="Basic and acidic residues" evidence="1">
    <location>
        <begin position="359"/>
        <end position="376"/>
    </location>
</feature>
<sequence>MKQSISLALGIAASLTLAAHADTYKLKDGRTFEGKIAMDAGDSYVLLVEVQKGVRDEITVKKSDIESITKEDKSGDALPAIKKLLPTADLLKAADYQSIIDSKVKPFYKKYPDSPHTEEVKNIESTLNSELAKVEAGSFKVDGKWLDAAAINSNKFEFEAAQAAKQFETLARKGQFGLALTKLSTMEKEYKNTKPYRDSLDMALRFLPIYQKKAQAIIDNADALIAKRDKALERLSGSEKSRVERLLAAEEAKYQAALKKTTSAKSKWLPLNRYHPKEAKSVIAQIKTETKKIEKLSTEEFTDGGALYREVFNALDTNDLDLAKTKLREFTRTRPPAEHKDYLSSRYSEAVTQMKLIEKQKKEEAAEEARKAKEAESALPDGNTDKTKKDTPAPPEQDSGSVKSTIEKRNQLIEELTD</sequence>
<reference evidence="4" key="1">
    <citation type="journal article" date="2019" name="Int. J. Syst. Evol. Microbiol.">
        <title>The Global Catalogue of Microorganisms (GCM) 10K type strain sequencing project: providing services to taxonomists for standard genome sequencing and annotation.</title>
        <authorList>
            <consortium name="The Broad Institute Genomics Platform"/>
            <consortium name="The Broad Institute Genome Sequencing Center for Infectious Disease"/>
            <person name="Wu L."/>
            <person name="Ma J."/>
        </authorList>
    </citation>
    <scope>NUCLEOTIDE SEQUENCE [LARGE SCALE GENOMIC DNA]</scope>
    <source>
        <strain evidence="4">CCUG 57942</strain>
    </source>
</reference>
<protein>
    <submittedName>
        <fullName evidence="3">PTPDL family protein</fullName>
    </submittedName>
</protein>
<organism evidence="3 4">
    <name type="scientific">Rubritalea tangerina</name>
    <dbReference type="NCBI Taxonomy" id="430798"/>
    <lineage>
        <taxon>Bacteria</taxon>
        <taxon>Pseudomonadati</taxon>
        <taxon>Verrucomicrobiota</taxon>
        <taxon>Verrucomicrobiia</taxon>
        <taxon>Verrucomicrobiales</taxon>
        <taxon>Rubritaleaceae</taxon>
        <taxon>Rubritalea</taxon>
    </lineage>
</organism>
<dbReference type="RefSeq" id="WP_377089064.1">
    <property type="nucleotide sequence ID" value="NZ_JBHSJL010000014.1"/>
</dbReference>
<dbReference type="NCBIfam" id="NF041881">
    <property type="entry name" value="PTPDL_fam"/>
    <property type="match status" value="1"/>
</dbReference>
<evidence type="ECO:0000313" key="3">
    <source>
        <dbReference type="EMBL" id="MFD2158479.1"/>
    </source>
</evidence>